<sequence>MKPRTQVYSILVVDIERFGRRANPVQIWLRERLYEIVGKAFSESGIDTDNGPRPSDRGDGFFWLLSGTDRTALTGRFVDVLDQKLRSHARTSNEEGALRLRVALHQGDVTDDGAGWVGEELNTACRLVDIEPLRTALASGPRAGLALAVSGEWHRQVVRHEDSSVASDTFRCVPFDAKEIQGAQAWISVPGYDAPPGISGTRAEDTSRGTATGRDGGTARADGGAAQGAAGNTRGGRGGGAAPAGQGPLAGARFDRVNQVFGGDQIVHGGQTFQWGPDPEEPAARDGGDGNGA</sequence>
<feature type="compositionally biased region" description="Basic and acidic residues" evidence="1">
    <location>
        <begin position="282"/>
        <end position="293"/>
    </location>
</feature>
<feature type="region of interest" description="Disordered" evidence="1">
    <location>
        <begin position="195"/>
        <end position="250"/>
    </location>
</feature>
<dbReference type="RefSeq" id="WP_369277551.1">
    <property type="nucleotide sequence ID" value="NZ_JBJVMW010000013.1"/>
</dbReference>
<dbReference type="EMBL" id="JBJVNE010000022">
    <property type="protein sequence ID" value="MFM9651659.1"/>
    <property type="molecule type" value="Genomic_DNA"/>
</dbReference>
<feature type="compositionally biased region" description="Gly residues" evidence="1">
    <location>
        <begin position="233"/>
        <end position="242"/>
    </location>
</feature>
<reference evidence="2 3" key="1">
    <citation type="submission" date="2024-12" db="EMBL/GenBank/DDBJ databases">
        <title>Forecasting of Potato common scab and diversities of Pathogenic streptomyces spp. in china.</title>
        <authorList>
            <person name="Handique U."/>
            <person name="Wu J."/>
        </authorList>
    </citation>
    <scope>NUCLEOTIDE SEQUENCE [LARGE SCALE GENOMIC DNA]</scope>
    <source>
        <strain evidence="2 3">ZRIMU1585</strain>
    </source>
</reference>
<gene>
    <name evidence="2" type="ORF">ACKI1S_36590</name>
</gene>
<keyword evidence="3" id="KW-1185">Reference proteome</keyword>
<evidence type="ECO:0000256" key="1">
    <source>
        <dbReference type="SAM" id="MobiDB-lite"/>
    </source>
</evidence>
<dbReference type="Proteomes" id="UP001631993">
    <property type="component" value="Unassembled WGS sequence"/>
</dbReference>
<organism evidence="2 3">
    <name type="scientific">Streptomyces galilaeus</name>
    <dbReference type="NCBI Taxonomy" id="33899"/>
    <lineage>
        <taxon>Bacteria</taxon>
        <taxon>Bacillati</taxon>
        <taxon>Actinomycetota</taxon>
        <taxon>Actinomycetes</taxon>
        <taxon>Kitasatosporales</taxon>
        <taxon>Streptomycetaceae</taxon>
        <taxon>Streptomyces</taxon>
    </lineage>
</organism>
<name>A0ABW9IV66_STRGJ</name>
<accession>A0ABW9IV66</accession>
<evidence type="ECO:0008006" key="4">
    <source>
        <dbReference type="Google" id="ProtNLM"/>
    </source>
</evidence>
<feature type="region of interest" description="Disordered" evidence="1">
    <location>
        <begin position="268"/>
        <end position="293"/>
    </location>
</feature>
<comment type="caution">
    <text evidence="2">The sequence shown here is derived from an EMBL/GenBank/DDBJ whole genome shotgun (WGS) entry which is preliminary data.</text>
</comment>
<evidence type="ECO:0000313" key="2">
    <source>
        <dbReference type="EMBL" id="MFM9651659.1"/>
    </source>
</evidence>
<protein>
    <recommendedName>
        <fullName evidence="4">Guanylate cyclase domain-containing protein</fullName>
    </recommendedName>
</protein>
<proteinExistence type="predicted"/>
<evidence type="ECO:0000313" key="3">
    <source>
        <dbReference type="Proteomes" id="UP001631993"/>
    </source>
</evidence>
<feature type="compositionally biased region" description="Low complexity" evidence="1">
    <location>
        <begin position="208"/>
        <end position="232"/>
    </location>
</feature>